<accession>A0A4S3PYL2</accession>
<gene>
    <name evidence="1" type="primary">mciZ</name>
    <name evidence="1" type="ORF">E1I69_01425</name>
</gene>
<dbReference type="InterPro" id="IPR025177">
    <property type="entry name" value="MciZ"/>
</dbReference>
<reference evidence="1 2" key="1">
    <citation type="journal article" date="2019" name="Indoor Air">
        <title>Impacts of indoor surface finishes on bacterial viability.</title>
        <authorList>
            <person name="Hu J."/>
            <person name="Maamar S.B."/>
            <person name="Glawe A.J."/>
            <person name="Gottel N."/>
            <person name="Gilbert J.A."/>
            <person name="Hartmann E.M."/>
        </authorList>
    </citation>
    <scope>NUCLEOTIDE SEQUENCE [LARGE SCALE GENOMIC DNA]</scope>
    <source>
        <strain evidence="1 2">AF060A6</strain>
    </source>
</reference>
<comment type="caution">
    <text evidence="1">The sequence shown here is derived from an EMBL/GenBank/DDBJ whole genome shotgun (WGS) entry which is preliminary data.</text>
</comment>
<dbReference type="EMBL" id="SLUB01000002">
    <property type="protein sequence ID" value="THE15001.1"/>
    <property type="molecule type" value="Genomic_DNA"/>
</dbReference>
<proteinExistence type="predicted"/>
<organism evidence="1 2">
    <name type="scientific">Bacillus timonensis</name>
    <dbReference type="NCBI Taxonomy" id="1033734"/>
    <lineage>
        <taxon>Bacteria</taxon>
        <taxon>Bacillati</taxon>
        <taxon>Bacillota</taxon>
        <taxon>Bacilli</taxon>
        <taxon>Bacillales</taxon>
        <taxon>Bacillaceae</taxon>
        <taxon>Bacillus</taxon>
    </lineage>
</organism>
<dbReference type="Pfam" id="PF13072">
    <property type="entry name" value="MciZ"/>
    <property type="match status" value="1"/>
</dbReference>
<dbReference type="Proteomes" id="UP000306477">
    <property type="component" value="Unassembled WGS sequence"/>
</dbReference>
<dbReference type="AlphaFoldDB" id="A0A4S3PYL2"/>
<evidence type="ECO:0000313" key="1">
    <source>
        <dbReference type="EMBL" id="THE15001.1"/>
    </source>
</evidence>
<dbReference type="STRING" id="1033734.GCA_000285535_04210"/>
<sequence length="47" mass="5610">MKIVIGENRVTLVGKAWEIRAKLKEYSRSFQTVQEWINQGKMEKEKK</sequence>
<name>A0A4S3PYL2_9BACI</name>
<keyword evidence="2" id="KW-1185">Reference proteome</keyword>
<dbReference type="OrthoDB" id="2990038at2"/>
<evidence type="ECO:0000313" key="2">
    <source>
        <dbReference type="Proteomes" id="UP000306477"/>
    </source>
</evidence>
<dbReference type="RefSeq" id="WP_136377857.1">
    <property type="nucleotide sequence ID" value="NZ_SLUB01000002.1"/>
</dbReference>
<protein>
    <submittedName>
        <fullName evidence="1">Z-ring formation inhibitor MciZ</fullName>
    </submittedName>
</protein>